<feature type="domain" description="Mannitol dehydrogenase C-terminal" evidence="9">
    <location>
        <begin position="204"/>
        <end position="346"/>
    </location>
</feature>
<evidence type="ECO:0000313" key="10">
    <source>
        <dbReference type="EMBL" id="MBB6731391.1"/>
    </source>
</evidence>
<dbReference type="HAMAP" id="MF_00196">
    <property type="entry name" value="Mannitol_dehydrog"/>
    <property type="match status" value="1"/>
</dbReference>
<dbReference type="InterPro" id="IPR008927">
    <property type="entry name" value="6-PGluconate_DH-like_C_sf"/>
</dbReference>
<dbReference type="PANTHER" id="PTHR30524">
    <property type="entry name" value="MANNITOL-1-PHOSPHATE 5-DEHYDROGENASE"/>
    <property type="match status" value="1"/>
</dbReference>
<dbReference type="InterPro" id="IPR013131">
    <property type="entry name" value="Mannitol_DH_N"/>
</dbReference>
<evidence type="ECO:0000256" key="3">
    <source>
        <dbReference type="ARBA" id="ARBA00016219"/>
    </source>
</evidence>
<dbReference type="GO" id="GO:0008926">
    <property type="term" value="F:mannitol-1-phosphate 5-dehydrogenase activity"/>
    <property type="evidence" value="ECO:0007669"/>
    <property type="project" value="UniProtKB-UniRule"/>
</dbReference>
<feature type="domain" description="Mannitol dehydrogenase N-terminal" evidence="8">
    <location>
        <begin position="1"/>
        <end position="196"/>
    </location>
</feature>
<evidence type="ECO:0000256" key="6">
    <source>
        <dbReference type="ARBA" id="ARBA00048615"/>
    </source>
</evidence>
<evidence type="ECO:0000313" key="11">
    <source>
        <dbReference type="Proteomes" id="UP000564644"/>
    </source>
</evidence>
<dbReference type="InterPro" id="IPR036291">
    <property type="entry name" value="NAD(P)-bd_dom_sf"/>
</dbReference>
<dbReference type="Pfam" id="PF08125">
    <property type="entry name" value="Mannitol_dh_C"/>
    <property type="match status" value="1"/>
</dbReference>
<dbReference type="RefSeq" id="WP_185129067.1">
    <property type="nucleotide sequence ID" value="NZ_JACJVO010000012.1"/>
</dbReference>
<dbReference type="PRINTS" id="PR00084">
    <property type="entry name" value="MTLDHDRGNASE"/>
</dbReference>
<dbReference type="GO" id="GO:0005829">
    <property type="term" value="C:cytosol"/>
    <property type="evidence" value="ECO:0007669"/>
    <property type="project" value="TreeGrafter"/>
</dbReference>
<dbReference type="SUPFAM" id="SSF48179">
    <property type="entry name" value="6-phosphogluconate dehydrogenase C-terminal domain-like"/>
    <property type="match status" value="1"/>
</dbReference>
<keyword evidence="4 7" id="KW-0560">Oxidoreductase</keyword>
<dbReference type="InterPro" id="IPR000669">
    <property type="entry name" value="Mannitol_DH"/>
</dbReference>
<dbReference type="Gene3D" id="1.10.1040.10">
    <property type="entry name" value="N-(1-d-carboxylethyl)-l-norvaline Dehydrogenase, domain 2"/>
    <property type="match status" value="1"/>
</dbReference>
<evidence type="ECO:0000259" key="8">
    <source>
        <dbReference type="Pfam" id="PF01232"/>
    </source>
</evidence>
<dbReference type="AlphaFoldDB" id="A0A7X0VUZ7"/>
<sequence length="387" mass="42051">MKAVHFGAGNIGLGFIGLLLSRSGYEVRFVDIDAERVALLNERGAYRVTLADEKAETTVVSGVSAIDGKDAESVARAVAEADLVTTAVGPNVLRFIAENIARGIELRLADEKAGPLVVIACENAIGASTDLKKHVYGFLSPDARARAGEAAFFPDAAVDRIVPLQQHDDKLQVTVEPFYEWVVDRSALPEGFPELEGVHYVDRLEPYIERKLFTVNTGHCCAAYHGYRKGYATIQEAMRDEEVAAKVRGAMNETGAVLTRLHGFDETEHGSYIDKIVERFRNPHLTDEVVRVGRSPLRKLAPNDRLVRPARLAYELGLETAQLMDAIAAALRFDYAGDAEAVELQMSIRGQGLSKTLVRYTGLPADHPLHAAILAAYGASAQGGVAR</sequence>
<evidence type="ECO:0000256" key="1">
    <source>
        <dbReference type="ARBA" id="ARBA00006541"/>
    </source>
</evidence>
<proteinExistence type="inferred from homology"/>
<evidence type="ECO:0000256" key="7">
    <source>
        <dbReference type="HAMAP-Rule" id="MF_00196"/>
    </source>
</evidence>
<evidence type="ECO:0000259" key="9">
    <source>
        <dbReference type="Pfam" id="PF08125"/>
    </source>
</evidence>
<keyword evidence="11" id="KW-1185">Reference proteome</keyword>
<dbReference type="InterPro" id="IPR023028">
    <property type="entry name" value="Mannitol_1_phos_5_DH"/>
</dbReference>
<dbReference type="NCBIfam" id="NF002646">
    <property type="entry name" value="PRK02318.1-2"/>
    <property type="match status" value="1"/>
</dbReference>
<comment type="caution">
    <text evidence="7">Lacks conserved residue(s) required for the propagation of feature annotation.</text>
</comment>
<comment type="catalytic activity">
    <reaction evidence="6 7">
        <text>D-mannitol 1-phosphate + NAD(+) = beta-D-fructose 6-phosphate + NADH + H(+)</text>
        <dbReference type="Rhea" id="RHEA:19661"/>
        <dbReference type="ChEBI" id="CHEBI:15378"/>
        <dbReference type="ChEBI" id="CHEBI:57540"/>
        <dbReference type="ChEBI" id="CHEBI:57634"/>
        <dbReference type="ChEBI" id="CHEBI:57945"/>
        <dbReference type="ChEBI" id="CHEBI:61381"/>
        <dbReference type="EC" id="1.1.1.17"/>
    </reaction>
</comment>
<dbReference type="NCBIfam" id="NF002647">
    <property type="entry name" value="PRK02318.1-3"/>
    <property type="match status" value="1"/>
</dbReference>
<dbReference type="NCBIfam" id="NF002649">
    <property type="entry name" value="PRK02318.2-1"/>
    <property type="match status" value="1"/>
</dbReference>
<dbReference type="EMBL" id="JACJVO010000012">
    <property type="protein sequence ID" value="MBB6731391.1"/>
    <property type="molecule type" value="Genomic_DNA"/>
</dbReference>
<reference evidence="10 11" key="1">
    <citation type="submission" date="2020-08" db="EMBL/GenBank/DDBJ databases">
        <title>Cohnella phylogeny.</title>
        <authorList>
            <person name="Dunlap C."/>
        </authorList>
    </citation>
    <scope>NUCLEOTIDE SEQUENCE [LARGE SCALE GENOMIC DNA]</scope>
    <source>
        <strain evidence="10 11">CBP 2801</strain>
    </source>
</reference>
<keyword evidence="5 7" id="KW-0520">NAD</keyword>
<accession>A0A7X0VUZ7</accession>
<dbReference type="InterPro" id="IPR013118">
    <property type="entry name" value="Mannitol_DH_C"/>
</dbReference>
<evidence type="ECO:0000256" key="2">
    <source>
        <dbReference type="ARBA" id="ARBA00012939"/>
    </source>
</evidence>
<comment type="caution">
    <text evidence="10">The sequence shown here is derived from an EMBL/GenBank/DDBJ whole genome shotgun (WGS) entry which is preliminary data.</text>
</comment>
<dbReference type="SUPFAM" id="SSF51735">
    <property type="entry name" value="NAD(P)-binding Rossmann-fold domains"/>
    <property type="match status" value="1"/>
</dbReference>
<name>A0A7X0VUZ7_9BACL</name>
<dbReference type="GO" id="GO:0019592">
    <property type="term" value="P:mannitol catabolic process"/>
    <property type="evidence" value="ECO:0007669"/>
    <property type="project" value="TreeGrafter"/>
</dbReference>
<gene>
    <name evidence="7" type="primary">mtlD</name>
    <name evidence="10" type="ORF">H7C18_10785</name>
</gene>
<dbReference type="NCBIfam" id="NF002652">
    <property type="entry name" value="PRK02318.2-5"/>
    <property type="match status" value="1"/>
</dbReference>
<comment type="similarity">
    <text evidence="1 7">Belongs to the mannitol dehydrogenase family.</text>
</comment>
<dbReference type="Proteomes" id="UP000564644">
    <property type="component" value="Unassembled WGS sequence"/>
</dbReference>
<dbReference type="PANTHER" id="PTHR30524:SF0">
    <property type="entry name" value="ALTRONATE OXIDOREDUCTASE-RELATED"/>
    <property type="match status" value="1"/>
</dbReference>
<protein>
    <recommendedName>
        <fullName evidence="3 7">Mannitol-1-phosphate 5-dehydrogenase</fullName>
        <ecNumber evidence="2 7">1.1.1.17</ecNumber>
    </recommendedName>
</protein>
<dbReference type="InterPro" id="IPR013328">
    <property type="entry name" value="6PGD_dom2"/>
</dbReference>
<organism evidence="10 11">
    <name type="scientific">Cohnella zeiphila</name>
    <dbReference type="NCBI Taxonomy" id="2761120"/>
    <lineage>
        <taxon>Bacteria</taxon>
        <taxon>Bacillati</taxon>
        <taxon>Bacillota</taxon>
        <taxon>Bacilli</taxon>
        <taxon>Bacillales</taxon>
        <taxon>Paenibacillaceae</taxon>
        <taxon>Cohnella</taxon>
    </lineage>
</organism>
<dbReference type="Gene3D" id="3.40.50.720">
    <property type="entry name" value="NAD(P)-binding Rossmann-like Domain"/>
    <property type="match status" value="1"/>
</dbReference>
<evidence type="ECO:0000256" key="4">
    <source>
        <dbReference type="ARBA" id="ARBA00023002"/>
    </source>
</evidence>
<dbReference type="Pfam" id="PF01232">
    <property type="entry name" value="Mannitol_dh"/>
    <property type="match status" value="1"/>
</dbReference>
<dbReference type="EC" id="1.1.1.17" evidence="2 7"/>
<evidence type="ECO:0000256" key="5">
    <source>
        <dbReference type="ARBA" id="ARBA00023027"/>
    </source>
</evidence>